<accession>A0A0F8ZRC6</accession>
<evidence type="ECO:0000256" key="1">
    <source>
        <dbReference type="SAM" id="MobiDB-lite"/>
    </source>
</evidence>
<reference evidence="2" key="1">
    <citation type="journal article" date="2015" name="Nature">
        <title>Complex archaea that bridge the gap between prokaryotes and eukaryotes.</title>
        <authorList>
            <person name="Spang A."/>
            <person name="Saw J.H."/>
            <person name="Jorgensen S.L."/>
            <person name="Zaremba-Niedzwiedzka K."/>
            <person name="Martijn J."/>
            <person name="Lind A.E."/>
            <person name="van Eijk R."/>
            <person name="Schleper C."/>
            <person name="Guy L."/>
            <person name="Ettema T.J."/>
        </authorList>
    </citation>
    <scope>NUCLEOTIDE SEQUENCE</scope>
</reference>
<sequence length="171" mass="18239">MQCRVIRSTDWTELWSGSASAMVRQQNAWPRPLSCKNVPEGQLAQVPSRHAEAVPSQTASSCQVPVELHVCGCVLDTHFVSPGAHVTHAPLRQTEIAPEHAAPLPSQISLTHVCGCNPEQRVTPVVHATPPSEPDEPYALELPSNEPPESRAPEPSKPAAPPEPPANGAPS</sequence>
<dbReference type="AlphaFoldDB" id="A0A0F8ZRC6"/>
<feature type="compositionally biased region" description="Pro residues" evidence="1">
    <location>
        <begin position="155"/>
        <end position="171"/>
    </location>
</feature>
<dbReference type="EMBL" id="LAZR01061976">
    <property type="protein sequence ID" value="KKK62471.1"/>
    <property type="molecule type" value="Genomic_DNA"/>
</dbReference>
<name>A0A0F8ZRC6_9ZZZZ</name>
<organism evidence="2">
    <name type="scientific">marine sediment metagenome</name>
    <dbReference type="NCBI Taxonomy" id="412755"/>
    <lineage>
        <taxon>unclassified sequences</taxon>
        <taxon>metagenomes</taxon>
        <taxon>ecological metagenomes</taxon>
    </lineage>
</organism>
<feature type="region of interest" description="Disordered" evidence="1">
    <location>
        <begin position="124"/>
        <end position="171"/>
    </location>
</feature>
<evidence type="ECO:0000313" key="2">
    <source>
        <dbReference type="EMBL" id="KKK62471.1"/>
    </source>
</evidence>
<proteinExistence type="predicted"/>
<gene>
    <name evidence="2" type="ORF">LCGC14_3004000</name>
</gene>
<protein>
    <submittedName>
        <fullName evidence="2">Uncharacterized protein</fullName>
    </submittedName>
</protein>
<comment type="caution">
    <text evidence="2">The sequence shown here is derived from an EMBL/GenBank/DDBJ whole genome shotgun (WGS) entry which is preliminary data.</text>
</comment>